<dbReference type="CDD" id="cd06171">
    <property type="entry name" value="Sigma70_r4"/>
    <property type="match status" value="1"/>
</dbReference>
<dbReference type="InterPro" id="IPR013324">
    <property type="entry name" value="RNA_pol_sigma_r3/r4-like"/>
</dbReference>
<keyword evidence="2" id="KW-0805">Transcription regulation</keyword>
<dbReference type="InterPro" id="IPR013325">
    <property type="entry name" value="RNA_pol_sigma_r2"/>
</dbReference>
<evidence type="ECO:0000259" key="7">
    <source>
        <dbReference type="Pfam" id="PF04542"/>
    </source>
</evidence>
<evidence type="ECO:0000259" key="8">
    <source>
        <dbReference type="Pfam" id="PF08281"/>
    </source>
</evidence>
<dbReference type="Pfam" id="PF08281">
    <property type="entry name" value="Sigma70_r4_2"/>
    <property type="match status" value="1"/>
</dbReference>
<reference evidence="9" key="1">
    <citation type="submission" date="2020-05" db="EMBL/GenBank/DDBJ databases">
        <authorList>
            <person name="Chiriac C."/>
            <person name="Salcher M."/>
            <person name="Ghai R."/>
            <person name="Kavagutti S V."/>
        </authorList>
    </citation>
    <scope>NUCLEOTIDE SEQUENCE</scope>
</reference>
<dbReference type="GO" id="GO:0016987">
    <property type="term" value="F:sigma factor activity"/>
    <property type="evidence" value="ECO:0007669"/>
    <property type="project" value="UniProtKB-KW"/>
</dbReference>
<dbReference type="InterPro" id="IPR036388">
    <property type="entry name" value="WH-like_DNA-bd_sf"/>
</dbReference>
<evidence type="ECO:0000256" key="2">
    <source>
        <dbReference type="ARBA" id="ARBA00023015"/>
    </source>
</evidence>
<feature type="domain" description="RNA polymerase sigma factor 70 region 4 type 2" evidence="8">
    <location>
        <begin position="127"/>
        <end position="174"/>
    </location>
</feature>
<evidence type="ECO:0000256" key="1">
    <source>
        <dbReference type="ARBA" id="ARBA00010641"/>
    </source>
</evidence>
<dbReference type="Gene3D" id="1.10.10.10">
    <property type="entry name" value="Winged helix-like DNA-binding domain superfamily/Winged helix DNA-binding domain"/>
    <property type="match status" value="1"/>
</dbReference>
<comment type="similarity">
    <text evidence="1">Belongs to the sigma-70 factor family. ECF subfamily.</text>
</comment>
<evidence type="ECO:0000256" key="5">
    <source>
        <dbReference type="ARBA" id="ARBA00023163"/>
    </source>
</evidence>
<organism evidence="9">
    <name type="scientific">freshwater metagenome</name>
    <dbReference type="NCBI Taxonomy" id="449393"/>
    <lineage>
        <taxon>unclassified sequences</taxon>
        <taxon>metagenomes</taxon>
        <taxon>ecological metagenomes</taxon>
    </lineage>
</organism>
<dbReference type="InterPro" id="IPR039425">
    <property type="entry name" value="RNA_pol_sigma-70-like"/>
</dbReference>
<evidence type="ECO:0000313" key="9">
    <source>
        <dbReference type="EMBL" id="CAB4824852.1"/>
    </source>
</evidence>
<dbReference type="GO" id="GO:0003677">
    <property type="term" value="F:DNA binding"/>
    <property type="evidence" value="ECO:0007669"/>
    <property type="project" value="UniProtKB-KW"/>
</dbReference>
<dbReference type="NCBIfam" id="TIGR02937">
    <property type="entry name" value="sigma70-ECF"/>
    <property type="match status" value="1"/>
</dbReference>
<evidence type="ECO:0000256" key="6">
    <source>
        <dbReference type="SAM" id="MobiDB-lite"/>
    </source>
</evidence>
<proteinExistence type="inferred from homology"/>
<gene>
    <name evidence="9" type="ORF">UFOPK3124_01251</name>
</gene>
<keyword evidence="4" id="KW-0238">DNA-binding</keyword>
<dbReference type="Pfam" id="PF04542">
    <property type="entry name" value="Sigma70_r2"/>
    <property type="match status" value="1"/>
</dbReference>
<dbReference type="InterPro" id="IPR007627">
    <property type="entry name" value="RNA_pol_sigma70_r2"/>
</dbReference>
<dbReference type="PANTHER" id="PTHR43133">
    <property type="entry name" value="RNA POLYMERASE ECF-TYPE SIGMA FACTO"/>
    <property type="match status" value="1"/>
</dbReference>
<evidence type="ECO:0000256" key="3">
    <source>
        <dbReference type="ARBA" id="ARBA00023082"/>
    </source>
</evidence>
<dbReference type="SUPFAM" id="SSF88946">
    <property type="entry name" value="Sigma2 domain of RNA polymerase sigma factors"/>
    <property type="match status" value="1"/>
</dbReference>
<keyword evidence="5" id="KW-0804">Transcription</keyword>
<dbReference type="SUPFAM" id="SSF88659">
    <property type="entry name" value="Sigma3 and sigma4 domains of RNA polymerase sigma factors"/>
    <property type="match status" value="1"/>
</dbReference>
<dbReference type="EMBL" id="CAFAAY010000150">
    <property type="protein sequence ID" value="CAB4824852.1"/>
    <property type="molecule type" value="Genomic_DNA"/>
</dbReference>
<dbReference type="InterPro" id="IPR014284">
    <property type="entry name" value="RNA_pol_sigma-70_dom"/>
</dbReference>
<dbReference type="GO" id="GO:0006352">
    <property type="term" value="P:DNA-templated transcription initiation"/>
    <property type="evidence" value="ECO:0007669"/>
    <property type="project" value="InterPro"/>
</dbReference>
<accession>A0A6J6ZWF3</accession>
<name>A0A6J6ZWF3_9ZZZZ</name>
<dbReference type="AlphaFoldDB" id="A0A6J6ZWF3"/>
<dbReference type="PANTHER" id="PTHR43133:SF50">
    <property type="entry name" value="ECF RNA POLYMERASE SIGMA FACTOR SIGM"/>
    <property type="match status" value="1"/>
</dbReference>
<feature type="domain" description="RNA polymerase sigma-70 region 2" evidence="7">
    <location>
        <begin position="25"/>
        <end position="91"/>
    </location>
</feature>
<evidence type="ECO:0000256" key="4">
    <source>
        <dbReference type="ARBA" id="ARBA00023125"/>
    </source>
</evidence>
<feature type="region of interest" description="Disordered" evidence="6">
    <location>
        <begin position="181"/>
        <end position="200"/>
    </location>
</feature>
<protein>
    <submittedName>
        <fullName evidence="9">Unannotated protein</fullName>
    </submittedName>
</protein>
<dbReference type="InterPro" id="IPR013249">
    <property type="entry name" value="RNA_pol_sigma70_r4_t2"/>
</dbReference>
<keyword evidence="3" id="KW-0731">Sigma factor</keyword>
<dbReference type="Gene3D" id="1.10.1740.10">
    <property type="match status" value="1"/>
</dbReference>
<sequence length="200" mass="22396">MADERSDESLLRAHNSGDPQALAVLLKRYEGWHRGIARKRFGANDELVADAVQEAWLGIYRKAETFRGEAKVSTWMYRIVDNACIDLLRKEMVRPQLHLVSDQIQESIPDEARFEEQSDAQITVFAALYKLPDEQRDAILLTDIEGFSEEEAAKKLGVAAGTIKSRRSRGRAKLAELLADLNPKNMDPTPPGVRHIGGGE</sequence>